<proteinExistence type="predicted"/>
<name>A0A7V8V3F7_9BACT</name>
<reference evidence="2 3" key="1">
    <citation type="submission" date="2020-05" db="EMBL/GenBank/DDBJ databases">
        <title>Bremerella alba sp. nov., a novel planctomycete isolated from the surface of the macroalga Fucus spiralis.</title>
        <authorList>
            <person name="Godinho O."/>
            <person name="Botelho R."/>
            <person name="Albuquerque L."/>
            <person name="Wiegand S."/>
            <person name="Da Costa M.S."/>
            <person name="Lobo-Da-Cunha A."/>
            <person name="Jogler C."/>
            <person name="Lage O.M."/>
        </authorList>
    </citation>
    <scope>NUCLEOTIDE SEQUENCE [LARGE SCALE GENOMIC DNA]</scope>
    <source>
        <strain evidence="2 3">FF15</strain>
    </source>
</reference>
<comment type="caution">
    <text evidence="2">The sequence shown here is derived from an EMBL/GenBank/DDBJ whole genome shotgun (WGS) entry which is preliminary data.</text>
</comment>
<dbReference type="EMBL" id="JABRWO010000003">
    <property type="protein sequence ID" value="MBA2114195.1"/>
    <property type="molecule type" value="Genomic_DNA"/>
</dbReference>
<protein>
    <recommendedName>
        <fullName evidence="4">Carboxypeptidase regulatory-like domain-containing protein</fullName>
    </recommendedName>
</protein>
<evidence type="ECO:0000256" key="1">
    <source>
        <dbReference type="SAM" id="SignalP"/>
    </source>
</evidence>
<evidence type="ECO:0000313" key="2">
    <source>
        <dbReference type="EMBL" id="MBA2114195.1"/>
    </source>
</evidence>
<organism evidence="2 3">
    <name type="scientific">Bremerella alba</name>
    <dbReference type="NCBI Taxonomy" id="980252"/>
    <lineage>
        <taxon>Bacteria</taxon>
        <taxon>Pseudomonadati</taxon>
        <taxon>Planctomycetota</taxon>
        <taxon>Planctomycetia</taxon>
        <taxon>Pirellulales</taxon>
        <taxon>Pirellulaceae</taxon>
        <taxon>Bremerella</taxon>
    </lineage>
</organism>
<accession>A0A7V8V3F7</accession>
<sequence length="132" mass="14070">MKRFIWTTIPYLFLVALLTGCGQAGPETGQVSGTVTYNGKTLPAGTIVFIPEKEGSLTAYAEIQEDGTYVAGTEAFGPGVPLGKHRVMISAFIDHGPEKPVEAILPEKFSSDRKSGLTVDVEPGDNVVDFPL</sequence>
<dbReference type="AlphaFoldDB" id="A0A7V8V3F7"/>
<dbReference type="RefSeq" id="WP_235989902.1">
    <property type="nucleotide sequence ID" value="NZ_JABRWO010000003.1"/>
</dbReference>
<dbReference type="Proteomes" id="UP000551616">
    <property type="component" value="Unassembled WGS sequence"/>
</dbReference>
<feature type="signal peptide" evidence="1">
    <location>
        <begin position="1"/>
        <end position="24"/>
    </location>
</feature>
<keyword evidence="1" id="KW-0732">Signal</keyword>
<evidence type="ECO:0008006" key="4">
    <source>
        <dbReference type="Google" id="ProtNLM"/>
    </source>
</evidence>
<dbReference type="PROSITE" id="PS51257">
    <property type="entry name" value="PROKAR_LIPOPROTEIN"/>
    <property type="match status" value="1"/>
</dbReference>
<gene>
    <name evidence="2" type="ORF">HOV93_13510</name>
</gene>
<feature type="chain" id="PRO_5031528075" description="Carboxypeptidase regulatory-like domain-containing protein" evidence="1">
    <location>
        <begin position="25"/>
        <end position="132"/>
    </location>
</feature>
<keyword evidence="3" id="KW-1185">Reference proteome</keyword>
<evidence type="ECO:0000313" key="3">
    <source>
        <dbReference type="Proteomes" id="UP000551616"/>
    </source>
</evidence>